<sequence>MSRTDTDPVPPAPQAPGGAAAPLRSHQARLGQGLDRLGPAERIAIALSAVWLLLVLAFWLFLPAPAETSAATVILALVGAVLPLALIWIAALTARTVQDLREEAEQMKAVIEALSPPRPSGIAVPRPTEPEPFAERPAPPLPVERQGAFTSRRDGRATEPSADRRAALVSARPAPAGEAEPSLALGTPAEALAPPLSSADLIRALNFPDNAEDREGFGALRRALEDHSTARLIRASQDVLNLLSRIDIFMDDLSPDLARPELWRRFAQGERGREIAAVGGIRDRSVLAISAAQMRSDTIFRDAVHHFLRHFDRGFAAFEQNATDQEIVALANTRTARAFMLLGRVTGIFD</sequence>
<keyword evidence="2" id="KW-1133">Transmembrane helix</keyword>
<evidence type="ECO:0000313" key="3">
    <source>
        <dbReference type="EMBL" id="RWR30965.1"/>
    </source>
</evidence>
<feature type="region of interest" description="Disordered" evidence="1">
    <location>
        <begin position="1"/>
        <end position="23"/>
    </location>
</feature>
<feature type="transmembrane region" description="Helical" evidence="2">
    <location>
        <begin position="68"/>
        <end position="91"/>
    </location>
</feature>
<dbReference type="Proteomes" id="UP000285295">
    <property type="component" value="Unassembled WGS sequence"/>
</dbReference>
<protein>
    <submittedName>
        <fullName evidence="3">Uncharacterized protein</fullName>
    </submittedName>
</protein>
<gene>
    <name evidence="3" type="ORF">D2T31_06225</name>
</gene>
<name>A0A443KE27_9RHOB</name>
<reference evidence="3 4" key="2">
    <citation type="submission" date="2019-01" db="EMBL/GenBank/DDBJ databases">
        <authorList>
            <person name="Li Y."/>
        </authorList>
    </citation>
    <scope>NUCLEOTIDE SEQUENCE [LARGE SCALE GENOMIC DNA]</scope>
    <source>
        <strain evidence="3 4">D19-10-3-21</strain>
    </source>
</reference>
<evidence type="ECO:0000313" key="4">
    <source>
        <dbReference type="Proteomes" id="UP000285295"/>
    </source>
</evidence>
<organism evidence="3 4">
    <name type="scientific">Paenirhodobacter populi</name>
    <dbReference type="NCBI Taxonomy" id="2306993"/>
    <lineage>
        <taxon>Bacteria</taxon>
        <taxon>Pseudomonadati</taxon>
        <taxon>Pseudomonadota</taxon>
        <taxon>Alphaproteobacteria</taxon>
        <taxon>Rhodobacterales</taxon>
        <taxon>Rhodobacter group</taxon>
        <taxon>Paenirhodobacter</taxon>
    </lineage>
</organism>
<dbReference type="RefSeq" id="WP_128236793.1">
    <property type="nucleotide sequence ID" value="NZ_SAUX01000006.1"/>
</dbReference>
<keyword evidence="2" id="KW-0472">Membrane</keyword>
<dbReference type="AlphaFoldDB" id="A0A443KE27"/>
<evidence type="ECO:0000256" key="2">
    <source>
        <dbReference type="SAM" id="Phobius"/>
    </source>
</evidence>
<feature type="region of interest" description="Disordered" evidence="1">
    <location>
        <begin position="118"/>
        <end position="181"/>
    </location>
</feature>
<evidence type="ECO:0000256" key="1">
    <source>
        <dbReference type="SAM" id="MobiDB-lite"/>
    </source>
</evidence>
<comment type="caution">
    <text evidence="3">The sequence shown here is derived from an EMBL/GenBank/DDBJ whole genome shotgun (WGS) entry which is preliminary data.</text>
</comment>
<feature type="compositionally biased region" description="Basic and acidic residues" evidence="1">
    <location>
        <begin position="151"/>
        <end position="166"/>
    </location>
</feature>
<proteinExistence type="predicted"/>
<feature type="transmembrane region" description="Helical" evidence="2">
    <location>
        <begin position="43"/>
        <end position="62"/>
    </location>
</feature>
<keyword evidence="2" id="KW-0812">Transmembrane</keyword>
<reference evidence="3 4" key="1">
    <citation type="submission" date="2019-01" db="EMBL/GenBank/DDBJ databases">
        <title>Sinorhodobacter populi sp. nov. isolated from the symptomatic bark tissue of Populus euramericana canker.</title>
        <authorList>
            <person name="Xu G."/>
        </authorList>
    </citation>
    <scope>NUCLEOTIDE SEQUENCE [LARGE SCALE GENOMIC DNA]</scope>
    <source>
        <strain evidence="3 4">D19-10-3-21</strain>
    </source>
</reference>
<accession>A0A443KE27</accession>
<dbReference type="OrthoDB" id="7833467at2"/>
<dbReference type="EMBL" id="SAUX01000006">
    <property type="protein sequence ID" value="RWR30965.1"/>
    <property type="molecule type" value="Genomic_DNA"/>
</dbReference>